<gene>
    <name evidence="3" type="ORF">PF021_02150</name>
</gene>
<comment type="caution">
    <text evidence="3">The sequence shown here is derived from an EMBL/GenBank/DDBJ whole genome shotgun (WGS) entry which is preliminary data.</text>
</comment>
<proteinExistence type="predicted"/>
<protein>
    <submittedName>
        <fullName evidence="3">DUF5666 domain-containing protein</fullName>
    </submittedName>
</protein>
<organism evidence="3 4">
    <name type="scientific">Helicobacter ibis</name>
    <dbReference type="NCBI Taxonomy" id="2962633"/>
    <lineage>
        <taxon>Bacteria</taxon>
        <taxon>Pseudomonadati</taxon>
        <taxon>Campylobacterota</taxon>
        <taxon>Epsilonproteobacteria</taxon>
        <taxon>Campylobacterales</taxon>
        <taxon>Helicobacteraceae</taxon>
        <taxon>Helicobacter</taxon>
    </lineage>
</organism>
<name>A0ABT4VCZ0_9HELI</name>
<sequence length="109" mass="11555">MKIKKLLVLSLLALGLGSSAYADMDMYGQITAVDNAAKTITLSGNGGASIVVQVFPYTELKGDDCGAFGAYDTHEKFTALKPGMFIQVDGMPSANGVFGAREIEWQCGR</sequence>
<evidence type="ECO:0000313" key="3">
    <source>
        <dbReference type="EMBL" id="MDA3968472.1"/>
    </source>
</evidence>
<dbReference type="Proteomes" id="UP001210261">
    <property type="component" value="Unassembled WGS sequence"/>
</dbReference>
<accession>A0ABT4VCZ0</accession>
<dbReference type="InterPro" id="IPR043724">
    <property type="entry name" value="DUF5666"/>
</dbReference>
<dbReference type="RefSeq" id="WP_271020760.1">
    <property type="nucleotide sequence ID" value="NZ_JAQHXR010000001.1"/>
</dbReference>
<reference evidence="3 4" key="1">
    <citation type="submission" date="2023-01" db="EMBL/GenBank/DDBJ databases">
        <title>Description of Helicobacter ibis sp. nov. isolated from faecal droppings of black-faced ibis (Theristicus melanopis).</title>
        <authorList>
            <person name="Lopez-Cantillo M."/>
            <person name="Vidal-Veuthey B."/>
            <person name="Mella A."/>
            <person name="De La Haba R."/>
            <person name="Collado L."/>
        </authorList>
    </citation>
    <scope>NUCLEOTIDE SEQUENCE [LARGE SCALE GENOMIC DNA]</scope>
    <source>
        <strain evidence="3 4">A82</strain>
    </source>
</reference>
<dbReference type="EMBL" id="JAQHXR010000001">
    <property type="protein sequence ID" value="MDA3968472.1"/>
    <property type="molecule type" value="Genomic_DNA"/>
</dbReference>
<evidence type="ECO:0000259" key="2">
    <source>
        <dbReference type="Pfam" id="PF18914"/>
    </source>
</evidence>
<feature type="signal peptide" evidence="1">
    <location>
        <begin position="1"/>
        <end position="22"/>
    </location>
</feature>
<evidence type="ECO:0000256" key="1">
    <source>
        <dbReference type="SAM" id="SignalP"/>
    </source>
</evidence>
<feature type="domain" description="DUF5666" evidence="2">
    <location>
        <begin position="27"/>
        <end position="104"/>
    </location>
</feature>
<keyword evidence="1" id="KW-0732">Signal</keyword>
<keyword evidence="4" id="KW-1185">Reference proteome</keyword>
<feature type="chain" id="PRO_5045288774" evidence="1">
    <location>
        <begin position="23"/>
        <end position="109"/>
    </location>
</feature>
<dbReference type="Pfam" id="PF18914">
    <property type="entry name" value="DUF5666"/>
    <property type="match status" value="1"/>
</dbReference>
<evidence type="ECO:0000313" key="4">
    <source>
        <dbReference type="Proteomes" id="UP001210261"/>
    </source>
</evidence>